<dbReference type="Pfam" id="PF09391">
    <property type="entry name" value="DUF2000"/>
    <property type="match status" value="1"/>
</dbReference>
<organism evidence="1 2">
    <name type="scientific">Staphylococcus cohnii subsp. cohnii</name>
    <dbReference type="NCBI Taxonomy" id="74704"/>
    <lineage>
        <taxon>Bacteria</taxon>
        <taxon>Bacillati</taxon>
        <taxon>Bacillota</taxon>
        <taxon>Bacilli</taxon>
        <taxon>Bacillales</taxon>
        <taxon>Staphylococcaceae</taxon>
        <taxon>Staphylococcus</taxon>
        <taxon>Staphylococcus cohnii species complex</taxon>
    </lineage>
</organism>
<dbReference type="InterPro" id="IPR018988">
    <property type="entry name" value="DUF2000"/>
</dbReference>
<comment type="caution">
    <text evidence="1">The sequence shown here is derived from an EMBL/GenBank/DDBJ whole genome shotgun (WGS) entry which is preliminary data.</text>
</comment>
<dbReference type="Gene3D" id="3.40.1490.10">
    <property type="entry name" value="Bit1"/>
    <property type="match status" value="1"/>
</dbReference>
<gene>
    <name evidence="1" type="ORF">UF66_0440</name>
</gene>
<dbReference type="AlphaFoldDB" id="A0A0M2NW43"/>
<evidence type="ECO:0000313" key="1">
    <source>
        <dbReference type="EMBL" id="KKI63951.1"/>
    </source>
</evidence>
<dbReference type="GeneID" id="58098578"/>
<dbReference type="InterPro" id="IPR023476">
    <property type="entry name" value="Pep_tRNA_hydro_II_dom_sf"/>
</dbReference>
<evidence type="ECO:0008006" key="3">
    <source>
        <dbReference type="Google" id="ProtNLM"/>
    </source>
</evidence>
<proteinExistence type="predicted"/>
<protein>
    <recommendedName>
        <fullName evidence="3">DUF2000 domain-containing protein</fullName>
    </recommendedName>
</protein>
<accession>A0A0M2NW43</accession>
<dbReference type="EMBL" id="LAKJ01000012">
    <property type="protein sequence ID" value="KKI63951.1"/>
    <property type="molecule type" value="Genomic_DNA"/>
</dbReference>
<reference evidence="1 2" key="1">
    <citation type="submission" date="2015-03" db="EMBL/GenBank/DDBJ databases">
        <title>Genome Assembly of Staphylococcus cohnii subsp. cohnii strain G22B2.</title>
        <authorList>
            <person name="Nair G."/>
            <person name="Kaur G."/>
            <person name="Khatri I."/>
            <person name="Singh N.K."/>
            <person name="Sathyabama S."/>
            <person name="Maurya S.K."/>
            <person name="Subramanian S."/>
            <person name="Agrewala J.N."/>
            <person name="Mayilraj S."/>
        </authorList>
    </citation>
    <scope>NUCLEOTIDE SEQUENCE [LARGE SCALE GENOMIC DNA]</scope>
    <source>
        <strain evidence="1 2">G22B2</strain>
    </source>
</reference>
<sequence>MAFDTKIKIVLREDLEMWQKLNVTAFLMSGIAGTQNIIGEHYEDKDNVQYLPMSQQPIMIHSSTQEPMVELLQKALNKDVVITVYTEELFFTYNDADNRAVIAKYKTEELHLVGIGIRGKKNHVDKLFKGFALHS</sequence>
<dbReference type="Proteomes" id="UP000034455">
    <property type="component" value="Unassembled WGS sequence"/>
</dbReference>
<evidence type="ECO:0000313" key="2">
    <source>
        <dbReference type="Proteomes" id="UP000034455"/>
    </source>
</evidence>
<dbReference type="PATRIC" id="fig|74704.6.peg.454"/>
<name>A0A0M2NW43_STACC</name>
<dbReference type="SUPFAM" id="SSF102462">
    <property type="entry name" value="Peptidyl-tRNA hydrolase II"/>
    <property type="match status" value="1"/>
</dbReference>
<dbReference type="RefSeq" id="WP_019467868.1">
    <property type="nucleotide sequence ID" value="NZ_BKAS01000002.1"/>
</dbReference>